<dbReference type="AlphaFoldDB" id="A0A409YX33"/>
<dbReference type="STRING" id="231916.A0A409YX33"/>
<name>A0A409YX33_9AGAR</name>
<dbReference type="InParanoid" id="A0A409YX33"/>
<accession>A0A409YX33</accession>
<dbReference type="OrthoDB" id="10261470at2759"/>
<protein>
    <submittedName>
        <fullName evidence="1">Uncharacterized protein</fullName>
    </submittedName>
</protein>
<proteinExistence type="predicted"/>
<keyword evidence="2" id="KW-1185">Reference proteome</keyword>
<comment type="caution">
    <text evidence="1">The sequence shown here is derived from an EMBL/GenBank/DDBJ whole genome shotgun (WGS) entry which is preliminary data.</text>
</comment>
<dbReference type="EMBL" id="NHYE01000096">
    <property type="protein sequence ID" value="PPR07548.1"/>
    <property type="molecule type" value="Genomic_DNA"/>
</dbReference>
<dbReference type="Proteomes" id="UP000284706">
    <property type="component" value="Unassembled WGS sequence"/>
</dbReference>
<reference evidence="1 2" key="1">
    <citation type="journal article" date="2018" name="Evol. Lett.">
        <title>Horizontal gene cluster transfer increased hallucinogenic mushroom diversity.</title>
        <authorList>
            <person name="Reynolds H.T."/>
            <person name="Vijayakumar V."/>
            <person name="Gluck-Thaler E."/>
            <person name="Korotkin H.B."/>
            <person name="Matheny P.B."/>
            <person name="Slot J.C."/>
        </authorList>
    </citation>
    <scope>NUCLEOTIDE SEQUENCE [LARGE SCALE GENOMIC DNA]</scope>
    <source>
        <strain evidence="1 2">SRW20</strain>
    </source>
</reference>
<evidence type="ECO:0000313" key="2">
    <source>
        <dbReference type="Proteomes" id="UP000284706"/>
    </source>
</evidence>
<evidence type="ECO:0000313" key="1">
    <source>
        <dbReference type="EMBL" id="PPR07548.1"/>
    </source>
</evidence>
<sequence>MQGLRPTVEQLQNQDLGLNDIGFQTFRCLFTLLLLHGHLRYVRTVRGALNYVQTVKIRNTTSRPCLAILTVILTASCPPNSTPKKVSSSLSPWTKQCGCLGAGYIGSTKGHDRGVDWADFHPTLPLIISAADDLMIDMFHAERPVTLTNDSGNGPPYSKKQYSTVILSIVYFCGKDNPLYLICIEAIRLTISIAPSVATLRSSIPRTTCSRWLNKHEKVLYVIKTLKILLQSIIEYLQQEGLPEAHTNTRFELTVECDNPDIAIETAKHVGRGLHNRP</sequence>
<organism evidence="1 2">
    <name type="scientific">Gymnopilus dilepis</name>
    <dbReference type="NCBI Taxonomy" id="231916"/>
    <lineage>
        <taxon>Eukaryota</taxon>
        <taxon>Fungi</taxon>
        <taxon>Dikarya</taxon>
        <taxon>Basidiomycota</taxon>
        <taxon>Agaricomycotina</taxon>
        <taxon>Agaricomycetes</taxon>
        <taxon>Agaricomycetidae</taxon>
        <taxon>Agaricales</taxon>
        <taxon>Agaricineae</taxon>
        <taxon>Hymenogastraceae</taxon>
        <taxon>Gymnopilus</taxon>
    </lineage>
</organism>
<gene>
    <name evidence="1" type="ORF">CVT26_002466</name>
</gene>